<keyword evidence="3" id="KW-0597">Phosphoprotein</keyword>
<dbReference type="SUPFAM" id="SSF50729">
    <property type="entry name" value="PH domain-like"/>
    <property type="match status" value="2"/>
</dbReference>
<keyword evidence="7" id="KW-0896">Oogenesis</keyword>
<gene>
    <name evidence="13" type="ORF">CUNI_LOCUS18872</name>
</gene>
<dbReference type="EMBL" id="CAJHNH020006101">
    <property type="protein sequence ID" value="CAG5133314.1"/>
    <property type="molecule type" value="Genomic_DNA"/>
</dbReference>
<evidence type="ECO:0000256" key="6">
    <source>
        <dbReference type="ARBA" id="ARBA00022782"/>
    </source>
</evidence>
<dbReference type="PROSITE" id="PS51064">
    <property type="entry name" value="IRS_PTB"/>
    <property type="match status" value="1"/>
</dbReference>
<feature type="compositionally biased region" description="Basic and acidic residues" evidence="10">
    <location>
        <begin position="252"/>
        <end position="264"/>
    </location>
</feature>
<dbReference type="GO" id="GO:0043548">
    <property type="term" value="F:phosphatidylinositol 3-kinase binding"/>
    <property type="evidence" value="ECO:0007669"/>
    <property type="project" value="TreeGrafter"/>
</dbReference>
<dbReference type="OrthoDB" id="946068at2759"/>
<keyword evidence="5" id="KW-0677">Repeat</keyword>
<proteinExistence type="predicted"/>
<dbReference type="Proteomes" id="UP000678393">
    <property type="component" value="Unassembled WGS sequence"/>
</dbReference>
<dbReference type="SMART" id="SM00233">
    <property type="entry name" value="PH"/>
    <property type="match status" value="2"/>
</dbReference>
<dbReference type="GO" id="GO:0008286">
    <property type="term" value="P:insulin receptor signaling pathway"/>
    <property type="evidence" value="ECO:0007669"/>
    <property type="project" value="InterPro"/>
</dbReference>
<dbReference type="Pfam" id="PF02174">
    <property type="entry name" value="IRS"/>
    <property type="match status" value="1"/>
</dbReference>
<feature type="domain" description="IRS-type PTB" evidence="12">
    <location>
        <begin position="147"/>
        <end position="251"/>
    </location>
</feature>
<sequence>MSFKVSSLNMEFDQQSISSTGSRHTFERPGSDIKLAGYLKKLKTMKKKYFVLRSTSSSGPARLEYYDSEKKFKAGQPPKRPIHLHTCFNINKKADGRHGKYGIALYTSEECFTVLADSEKQQEAWLSVILEFQNEYLPDGDMHKEHYEHVWQVVLQPRGLGQGRGSKGKYRLCLNSSTVSLVKTNSSQPQFTIQLVTIRSVAHHENSFRLEVGNYAPTGAGEFWFTVEDATIAKEMHETLLQYMNATVRDPSMSRDQRTRRSEVHSQPVTYFPPTSLETHSPGSPNFHIDYPGSHRLRSDSRASRASKTSFHEDFSPGFAQSYTGEHPGVVMREHFNVVPPDMSPPPSPGCLDDEMNAYLAMDMDKNQQRSSVSSITSQNTNSLSYFSMEAHATPHS</sequence>
<evidence type="ECO:0000259" key="12">
    <source>
        <dbReference type="PROSITE" id="PS51064"/>
    </source>
</evidence>
<dbReference type="InterPro" id="IPR002404">
    <property type="entry name" value="IRS_PTB"/>
</dbReference>
<dbReference type="SMART" id="SM01244">
    <property type="entry name" value="IRS"/>
    <property type="match status" value="1"/>
</dbReference>
<evidence type="ECO:0000313" key="14">
    <source>
        <dbReference type="Proteomes" id="UP000678393"/>
    </source>
</evidence>
<dbReference type="PANTHER" id="PTHR10614">
    <property type="entry name" value="INSULIN RECEPTOR SUBSTRATE"/>
    <property type="match status" value="1"/>
</dbReference>
<comment type="function">
    <text evidence="9">Activates phosphatidylinositol 3-kinase when bound to the regulatory p85 subunit. May mediate the control of various cellular processes by insulin-like peptides. When phosphorylated by the insulin receptor binds specifically to various cellular proteins containing SH2 domains. Involved in control of cell proliferation, cell size, and body and organ growth throughout development. Also has a role in a signaling pathway controlling the physiological response required to endure periods of low nutrient conditions. Insulin/insulin-like growth factor (IGF) signaling pathway has a role in regulating aging and is necessary in the ovary for vitellogenic maturation.</text>
</comment>
<comment type="caution">
    <text evidence="13">The sequence shown here is derived from an EMBL/GenBank/DDBJ whole genome shotgun (WGS) entry which is preliminary data.</text>
</comment>
<evidence type="ECO:0000256" key="10">
    <source>
        <dbReference type="SAM" id="MobiDB-lite"/>
    </source>
</evidence>
<evidence type="ECO:0000256" key="7">
    <source>
        <dbReference type="ARBA" id="ARBA00022943"/>
    </source>
</evidence>
<dbReference type="GO" id="GO:0005829">
    <property type="term" value="C:cytosol"/>
    <property type="evidence" value="ECO:0007669"/>
    <property type="project" value="TreeGrafter"/>
</dbReference>
<evidence type="ECO:0000256" key="8">
    <source>
        <dbReference type="ARBA" id="ARBA00033282"/>
    </source>
</evidence>
<evidence type="ECO:0000256" key="9">
    <source>
        <dbReference type="ARBA" id="ARBA00046145"/>
    </source>
</evidence>
<dbReference type="PROSITE" id="PS50003">
    <property type="entry name" value="PH_DOMAIN"/>
    <property type="match status" value="1"/>
</dbReference>
<protein>
    <recommendedName>
        <fullName evidence="2">Insulin receptor substrate 1</fullName>
    </recommendedName>
    <alternativeName>
        <fullName evidence="8">Protein chico</fullName>
    </alternativeName>
</protein>
<reference evidence="13" key="1">
    <citation type="submission" date="2021-04" db="EMBL/GenBank/DDBJ databases">
        <authorList>
            <consortium name="Molecular Ecology Group"/>
        </authorList>
    </citation>
    <scope>NUCLEOTIDE SEQUENCE</scope>
</reference>
<dbReference type="PANTHER" id="PTHR10614:SF13">
    <property type="entry name" value="INSULIN RECEPTOR SUBSTRATE 1"/>
    <property type="match status" value="1"/>
</dbReference>
<evidence type="ECO:0000313" key="13">
    <source>
        <dbReference type="EMBL" id="CAG5133314.1"/>
    </source>
</evidence>
<evidence type="ECO:0000256" key="4">
    <source>
        <dbReference type="ARBA" id="ARBA00022604"/>
    </source>
</evidence>
<dbReference type="GO" id="GO:0005886">
    <property type="term" value="C:plasma membrane"/>
    <property type="evidence" value="ECO:0007669"/>
    <property type="project" value="TreeGrafter"/>
</dbReference>
<feature type="non-terminal residue" evidence="13">
    <location>
        <position position="1"/>
    </location>
</feature>
<evidence type="ECO:0000256" key="2">
    <source>
        <dbReference type="ARBA" id="ARBA00015710"/>
    </source>
</evidence>
<keyword evidence="6" id="KW-0221">Differentiation</keyword>
<dbReference type="GO" id="GO:0005158">
    <property type="term" value="F:insulin receptor binding"/>
    <property type="evidence" value="ECO:0007669"/>
    <property type="project" value="InterPro"/>
</dbReference>
<keyword evidence="14" id="KW-1185">Reference proteome</keyword>
<dbReference type="InterPro" id="IPR001849">
    <property type="entry name" value="PH_domain"/>
</dbReference>
<dbReference type="Pfam" id="PF00169">
    <property type="entry name" value="PH"/>
    <property type="match status" value="1"/>
</dbReference>
<dbReference type="InterPro" id="IPR039011">
    <property type="entry name" value="IRS"/>
</dbReference>
<evidence type="ECO:0000256" key="5">
    <source>
        <dbReference type="ARBA" id="ARBA00022737"/>
    </source>
</evidence>
<dbReference type="GO" id="GO:0048477">
    <property type="term" value="P:oogenesis"/>
    <property type="evidence" value="ECO:0007669"/>
    <property type="project" value="UniProtKB-KW"/>
</dbReference>
<feature type="domain" description="PH" evidence="11">
    <location>
        <begin position="32"/>
        <end position="134"/>
    </location>
</feature>
<evidence type="ECO:0000259" key="11">
    <source>
        <dbReference type="PROSITE" id="PS50003"/>
    </source>
</evidence>
<feature type="region of interest" description="Disordered" evidence="10">
    <location>
        <begin position="249"/>
        <end position="313"/>
    </location>
</feature>
<name>A0A8S3ZWS8_9EUPU</name>
<comment type="subunit">
    <text evidence="1">Bindings to phosphatidylinositol 3-kinase and SHP2.</text>
</comment>
<dbReference type="InterPro" id="IPR011993">
    <property type="entry name" value="PH-like_dom_sf"/>
</dbReference>
<dbReference type="SMART" id="SM00310">
    <property type="entry name" value="PTBI"/>
    <property type="match status" value="1"/>
</dbReference>
<dbReference type="CDD" id="cd01257">
    <property type="entry name" value="PH_IRS"/>
    <property type="match status" value="1"/>
</dbReference>
<dbReference type="PRINTS" id="PR00628">
    <property type="entry name" value="INSULINRSI"/>
</dbReference>
<accession>A0A8S3ZWS8</accession>
<organism evidence="13 14">
    <name type="scientific">Candidula unifasciata</name>
    <dbReference type="NCBI Taxonomy" id="100452"/>
    <lineage>
        <taxon>Eukaryota</taxon>
        <taxon>Metazoa</taxon>
        <taxon>Spiralia</taxon>
        <taxon>Lophotrochozoa</taxon>
        <taxon>Mollusca</taxon>
        <taxon>Gastropoda</taxon>
        <taxon>Heterobranchia</taxon>
        <taxon>Euthyneura</taxon>
        <taxon>Panpulmonata</taxon>
        <taxon>Eupulmonata</taxon>
        <taxon>Stylommatophora</taxon>
        <taxon>Helicina</taxon>
        <taxon>Helicoidea</taxon>
        <taxon>Geomitridae</taxon>
        <taxon>Candidula</taxon>
    </lineage>
</organism>
<evidence type="ECO:0000256" key="1">
    <source>
        <dbReference type="ARBA" id="ARBA00011440"/>
    </source>
</evidence>
<dbReference type="AlphaFoldDB" id="A0A8S3ZWS8"/>
<dbReference type="Gene3D" id="2.30.29.30">
    <property type="entry name" value="Pleckstrin-homology domain (PH domain)/Phosphotyrosine-binding domain (PTB)"/>
    <property type="match status" value="2"/>
</dbReference>
<evidence type="ECO:0000256" key="3">
    <source>
        <dbReference type="ARBA" id="ARBA00022553"/>
    </source>
</evidence>
<keyword evidence="4" id="KW-0341">Growth regulation</keyword>